<dbReference type="CDD" id="cd03025">
    <property type="entry name" value="DsbA_FrnE_like"/>
    <property type="match status" value="1"/>
</dbReference>
<dbReference type="InterPro" id="IPR036249">
    <property type="entry name" value="Thioredoxin-like_sf"/>
</dbReference>
<dbReference type="OrthoDB" id="9799122at2"/>
<dbReference type="RefSeq" id="WP_013134950.1">
    <property type="nucleotide sequence ID" value="NC_014166.1"/>
</dbReference>
<dbReference type="PANTHER" id="PTHR13887">
    <property type="entry name" value="GLUTATHIONE S-TRANSFERASE KAPPA"/>
    <property type="match status" value="1"/>
</dbReference>
<dbReference type="HOGENOM" id="CLU_097497_2_0_7"/>
<dbReference type="KEGG" id="ant:Arnit_1144"/>
<evidence type="ECO:0000313" key="1">
    <source>
        <dbReference type="EMBL" id="ADG92805.1"/>
    </source>
</evidence>
<dbReference type="Proteomes" id="UP000000939">
    <property type="component" value="Chromosome"/>
</dbReference>
<sequence>MKNKLYYIHDPMCSWCYAFKKDFDNLKKKLPTNIEIINILGGLAKETDEVMPKEMQEKIQAVWHDIEKFTGAKFNHDFWKLCEPRRSTYLACKAVLCAKEQKMENEMIDAIQKAYYLEAKNPSEEVTLINLAQDLNLNIEQFTNDLRSEKIEQLFQKELSKRRELKVFNFPSLILQYKKELYPINIEYNNVNKILKQIENLSSNIYY</sequence>
<accession>D5V3X7</accession>
<reference evidence="1 2" key="1">
    <citation type="journal article" date="2010" name="Stand. Genomic Sci.">
        <title>Complete genome sequence of Arcobacter nitrofigilis type strain (CI).</title>
        <authorList>
            <person name="Pati A."/>
            <person name="Gronow S."/>
            <person name="Lapidus A."/>
            <person name="Copeland A."/>
            <person name="Glavina Del Rio T."/>
            <person name="Nolan M."/>
            <person name="Lucas S."/>
            <person name="Tice H."/>
            <person name="Cheng J.F."/>
            <person name="Han C."/>
            <person name="Chertkov O."/>
            <person name="Bruce D."/>
            <person name="Tapia R."/>
            <person name="Goodwin L."/>
            <person name="Pitluck S."/>
            <person name="Liolios K."/>
            <person name="Ivanova N."/>
            <person name="Mavromatis K."/>
            <person name="Chen A."/>
            <person name="Palaniappan K."/>
            <person name="Land M."/>
            <person name="Hauser L."/>
            <person name="Chang Y.J."/>
            <person name="Jeffries C.D."/>
            <person name="Detter J.C."/>
            <person name="Rohde M."/>
            <person name="Goker M."/>
            <person name="Bristow J."/>
            <person name="Eisen J.A."/>
            <person name="Markowitz V."/>
            <person name="Hugenholtz P."/>
            <person name="Klenk H.P."/>
            <person name="Kyrpides N.C."/>
        </authorList>
    </citation>
    <scope>NUCLEOTIDE SEQUENCE [LARGE SCALE GENOMIC DNA]</scope>
    <source>
        <strain evidence="2">ATCC 33309 / DSM 7299 / CCUG 15893 / LMG 7604 / NCTC 12251 / CI</strain>
    </source>
</reference>
<protein>
    <submittedName>
        <fullName evidence="1">DsbA oxidoreductase</fullName>
    </submittedName>
</protein>
<dbReference type="STRING" id="572480.Arnit_1144"/>
<keyword evidence="2" id="KW-1185">Reference proteome</keyword>
<name>D5V3X7_ARCNC</name>
<dbReference type="SUPFAM" id="SSF52833">
    <property type="entry name" value="Thioredoxin-like"/>
    <property type="match status" value="1"/>
</dbReference>
<proteinExistence type="predicted"/>
<evidence type="ECO:0000313" key="2">
    <source>
        <dbReference type="Proteomes" id="UP000000939"/>
    </source>
</evidence>
<dbReference type="AlphaFoldDB" id="D5V3X7"/>
<dbReference type="eggNOG" id="COG3531">
    <property type="taxonomic scope" value="Bacteria"/>
</dbReference>
<dbReference type="Gene3D" id="3.40.30.10">
    <property type="entry name" value="Glutaredoxin"/>
    <property type="match status" value="1"/>
</dbReference>
<gene>
    <name evidence="1" type="ordered locus">Arnit_1144</name>
</gene>
<dbReference type="PANTHER" id="PTHR13887:SF54">
    <property type="entry name" value="DSBA FAMILY PROTEIN"/>
    <property type="match status" value="1"/>
</dbReference>
<dbReference type="Pfam" id="PF13743">
    <property type="entry name" value="Thioredoxin_5"/>
    <property type="match status" value="1"/>
</dbReference>
<organism evidence="1 2">
    <name type="scientific">Arcobacter nitrofigilis (strain ATCC 33309 / DSM 7299 / CCUG 15893 / LMG 7604 / NCTC 12251 / CI)</name>
    <name type="common">Campylobacter nitrofigilis</name>
    <dbReference type="NCBI Taxonomy" id="572480"/>
    <lineage>
        <taxon>Bacteria</taxon>
        <taxon>Pseudomonadati</taxon>
        <taxon>Campylobacterota</taxon>
        <taxon>Epsilonproteobacteria</taxon>
        <taxon>Campylobacterales</taxon>
        <taxon>Arcobacteraceae</taxon>
        <taxon>Arcobacter</taxon>
    </lineage>
</organism>
<dbReference type="EMBL" id="CP001999">
    <property type="protein sequence ID" value="ADG92805.1"/>
    <property type="molecule type" value="Genomic_DNA"/>
</dbReference>